<feature type="transmembrane region" description="Helical" evidence="6">
    <location>
        <begin position="148"/>
        <end position="168"/>
    </location>
</feature>
<organism evidence="8 9">
    <name type="scientific">Orbus sasakiae</name>
    <dbReference type="NCBI Taxonomy" id="1078475"/>
    <lineage>
        <taxon>Bacteria</taxon>
        <taxon>Pseudomonadati</taxon>
        <taxon>Pseudomonadota</taxon>
        <taxon>Gammaproteobacteria</taxon>
        <taxon>Orbales</taxon>
        <taxon>Orbaceae</taxon>
        <taxon>Orbus</taxon>
    </lineage>
</organism>
<evidence type="ECO:0000256" key="5">
    <source>
        <dbReference type="ARBA" id="ARBA00023136"/>
    </source>
</evidence>
<dbReference type="InterPro" id="IPR000620">
    <property type="entry name" value="EamA_dom"/>
</dbReference>
<sequence>MNNIAKKIAPSALVLALTSIFVNVLWGTPFPLVKVMYEEMNLLPQLLGDNYNGQVLTAISLRFFLAGIMTLMMAACMKQNIFAVTKKQWIDVTSMGLVSTTAAYFFFNIGLVHTVTIKSTVLAQASIFFSILLAHFAYKNDRMNQAKWIGLILGFAGLIIVNITKPTADISQLFSFNLLGDGFMLLYGLVAAIGMMQARAIGSTLPVFVMTGWNLLIGSIALFVIGLMMGGSLSLIHWTTLGTVLLVFLALLSSVTFGLWYWVVQYAKIGEVSMFKFFMPVSGSLLAIMIGQDVFTLPLAIGLVLVCLGIIVVNKPEILGLKKKQPADKS</sequence>
<feature type="transmembrane region" description="Helical" evidence="6">
    <location>
        <begin position="174"/>
        <end position="195"/>
    </location>
</feature>
<reference evidence="9" key="1">
    <citation type="journal article" date="2019" name="Int. J. Syst. Evol. Microbiol.">
        <title>The Global Catalogue of Microorganisms (GCM) 10K type strain sequencing project: providing services to taxonomists for standard genome sequencing and annotation.</title>
        <authorList>
            <consortium name="The Broad Institute Genomics Platform"/>
            <consortium name="The Broad Institute Genome Sequencing Center for Infectious Disease"/>
            <person name="Wu L."/>
            <person name="Ma J."/>
        </authorList>
    </citation>
    <scope>NUCLEOTIDE SEQUENCE [LARGE SCALE GENOMIC DNA]</scope>
    <source>
        <strain evidence="9">JCM 18050</strain>
    </source>
</reference>
<keyword evidence="2" id="KW-1003">Cell membrane</keyword>
<feature type="transmembrane region" description="Helical" evidence="6">
    <location>
        <begin position="297"/>
        <end position="314"/>
    </location>
</feature>
<keyword evidence="3 6" id="KW-0812">Transmembrane</keyword>
<evidence type="ECO:0000313" key="9">
    <source>
        <dbReference type="Proteomes" id="UP001500171"/>
    </source>
</evidence>
<feature type="transmembrane region" description="Helical" evidence="6">
    <location>
        <begin position="207"/>
        <end position="229"/>
    </location>
</feature>
<dbReference type="Pfam" id="PF00892">
    <property type="entry name" value="EamA"/>
    <property type="match status" value="2"/>
</dbReference>
<protein>
    <submittedName>
        <fullName evidence="8">DMT family transporter</fullName>
    </submittedName>
</protein>
<dbReference type="SUPFAM" id="SSF103481">
    <property type="entry name" value="Multidrug resistance efflux transporter EmrE"/>
    <property type="match status" value="2"/>
</dbReference>
<feature type="transmembrane region" description="Helical" evidence="6">
    <location>
        <begin position="89"/>
        <end position="109"/>
    </location>
</feature>
<evidence type="ECO:0000313" key="8">
    <source>
        <dbReference type="EMBL" id="GAA5113831.1"/>
    </source>
</evidence>
<feature type="transmembrane region" description="Helical" evidence="6">
    <location>
        <begin position="235"/>
        <end position="262"/>
    </location>
</feature>
<dbReference type="InterPro" id="IPR050638">
    <property type="entry name" value="AA-Vitamin_Transporters"/>
</dbReference>
<dbReference type="EMBL" id="BAABHY010000006">
    <property type="protein sequence ID" value="GAA5113831.1"/>
    <property type="molecule type" value="Genomic_DNA"/>
</dbReference>
<gene>
    <name evidence="8" type="ORF">GCM10023211_22560</name>
</gene>
<dbReference type="PANTHER" id="PTHR32322">
    <property type="entry name" value="INNER MEMBRANE TRANSPORTER"/>
    <property type="match status" value="1"/>
</dbReference>
<dbReference type="Proteomes" id="UP001500171">
    <property type="component" value="Unassembled WGS sequence"/>
</dbReference>
<comment type="subcellular location">
    <subcellularLocation>
        <location evidence="1">Cell membrane</location>
        <topology evidence="1">Multi-pass membrane protein</topology>
    </subcellularLocation>
</comment>
<dbReference type="InterPro" id="IPR037185">
    <property type="entry name" value="EmrE-like"/>
</dbReference>
<feature type="transmembrane region" description="Helical" evidence="6">
    <location>
        <begin position="115"/>
        <end position="136"/>
    </location>
</feature>
<keyword evidence="9" id="KW-1185">Reference proteome</keyword>
<feature type="domain" description="EamA" evidence="7">
    <location>
        <begin position="179"/>
        <end position="314"/>
    </location>
</feature>
<keyword evidence="5 6" id="KW-0472">Membrane</keyword>
<feature type="transmembrane region" description="Helical" evidence="6">
    <location>
        <begin position="274"/>
        <end position="291"/>
    </location>
</feature>
<evidence type="ECO:0000256" key="3">
    <source>
        <dbReference type="ARBA" id="ARBA00022692"/>
    </source>
</evidence>
<feature type="transmembrane region" description="Helical" evidence="6">
    <location>
        <begin position="51"/>
        <end position="77"/>
    </location>
</feature>
<comment type="caution">
    <text evidence="8">The sequence shown here is derived from an EMBL/GenBank/DDBJ whole genome shotgun (WGS) entry which is preliminary data.</text>
</comment>
<evidence type="ECO:0000256" key="2">
    <source>
        <dbReference type="ARBA" id="ARBA00022475"/>
    </source>
</evidence>
<keyword evidence="4 6" id="KW-1133">Transmembrane helix</keyword>
<evidence type="ECO:0000259" key="7">
    <source>
        <dbReference type="Pfam" id="PF00892"/>
    </source>
</evidence>
<evidence type="ECO:0000256" key="4">
    <source>
        <dbReference type="ARBA" id="ARBA00022989"/>
    </source>
</evidence>
<accession>A0ABP9NBZ8</accession>
<evidence type="ECO:0000256" key="6">
    <source>
        <dbReference type="SAM" id="Phobius"/>
    </source>
</evidence>
<dbReference type="PANTHER" id="PTHR32322:SF18">
    <property type="entry name" value="S-ADENOSYLMETHIONINE_S-ADENOSYLHOMOCYSTEINE TRANSPORTER"/>
    <property type="match status" value="1"/>
</dbReference>
<name>A0ABP9NBZ8_9GAMM</name>
<feature type="domain" description="EamA" evidence="7">
    <location>
        <begin position="20"/>
        <end position="162"/>
    </location>
</feature>
<dbReference type="RefSeq" id="WP_345492291.1">
    <property type="nucleotide sequence ID" value="NZ_BAABHY010000006.1"/>
</dbReference>
<evidence type="ECO:0000256" key="1">
    <source>
        <dbReference type="ARBA" id="ARBA00004651"/>
    </source>
</evidence>
<proteinExistence type="predicted"/>